<accession>A0A8G0ZQX7</accession>
<dbReference type="AlphaFoldDB" id="A0A8G0ZQX7"/>
<feature type="region of interest" description="Disordered" evidence="1">
    <location>
        <begin position="78"/>
        <end position="99"/>
    </location>
</feature>
<dbReference type="Pfam" id="PF00535">
    <property type="entry name" value="Glycos_transf_2"/>
    <property type="match status" value="1"/>
</dbReference>
<dbReference type="KEGG" id="nsm:JO391_11770"/>
<dbReference type="PANTHER" id="PTHR43685">
    <property type="entry name" value="GLYCOSYLTRANSFERASE"/>
    <property type="match status" value="1"/>
</dbReference>
<dbReference type="RefSeq" id="WP_220660686.1">
    <property type="nucleotide sequence ID" value="NZ_CP069370.1"/>
</dbReference>
<dbReference type="Proteomes" id="UP000826300">
    <property type="component" value="Chromosome"/>
</dbReference>
<dbReference type="PANTHER" id="PTHR43685:SF2">
    <property type="entry name" value="GLYCOSYLTRANSFERASE 2-LIKE DOMAIN-CONTAINING PROTEIN"/>
    <property type="match status" value="1"/>
</dbReference>
<dbReference type="EMBL" id="CP069370">
    <property type="protein sequence ID" value="QYZ68463.1"/>
    <property type="molecule type" value="Genomic_DNA"/>
</dbReference>
<feature type="domain" description="Glycosyltransferase 2-like" evidence="2">
    <location>
        <begin position="300"/>
        <end position="462"/>
    </location>
</feature>
<organism evidence="3 4">
    <name type="scientific">Neotabrizicola shimadae</name>
    <dbReference type="NCBI Taxonomy" id="2807096"/>
    <lineage>
        <taxon>Bacteria</taxon>
        <taxon>Pseudomonadati</taxon>
        <taxon>Pseudomonadota</taxon>
        <taxon>Alphaproteobacteria</taxon>
        <taxon>Rhodobacterales</taxon>
        <taxon>Paracoccaceae</taxon>
        <taxon>Neotabrizicola</taxon>
    </lineage>
</organism>
<keyword evidence="4" id="KW-1185">Reference proteome</keyword>
<evidence type="ECO:0000313" key="3">
    <source>
        <dbReference type="EMBL" id="QYZ68463.1"/>
    </source>
</evidence>
<dbReference type="InterPro" id="IPR050834">
    <property type="entry name" value="Glycosyltransf_2"/>
</dbReference>
<name>A0A8G0ZQX7_9RHOB</name>
<evidence type="ECO:0000259" key="2">
    <source>
        <dbReference type="Pfam" id="PF00535"/>
    </source>
</evidence>
<evidence type="ECO:0000313" key="4">
    <source>
        <dbReference type="Proteomes" id="UP000826300"/>
    </source>
</evidence>
<dbReference type="Gene3D" id="3.90.550.10">
    <property type="entry name" value="Spore Coat Polysaccharide Biosynthesis Protein SpsA, Chain A"/>
    <property type="match status" value="2"/>
</dbReference>
<evidence type="ECO:0000256" key="1">
    <source>
        <dbReference type="SAM" id="MobiDB-lite"/>
    </source>
</evidence>
<gene>
    <name evidence="3" type="ORF">JO391_11770</name>
</gene>
<protein>
    <submittedName>
        <fullName evidence="3">Glycosyltransferase</fullName>
    </submittedName>
</protein>
<reference evidence="3" key="1">
    <citation type="submission" date="2021-02" db="EMBL/GenBank/DDBJ databases">
        <title>Rhodobacter shimadae sp. nov., an aerobic anoxygenic phototrophic bacterium isolated from a hot spring.</title>
        <authorList>
            <person name="Muramatsu S."/>
            <person name="Haruta S."/>
            <person name="Hirose S."/>
            <person name="Hanada S."/>
        </authorList>
    </citation>
    <scope>NUCLEOTIDE SEQUENCE</scope>
    <source>
        <strain evidence="3">N10</strain>
    </source>
</reference>
<dbReference type="SUPFAM" id="SSF53448">
    <property type="entry name" value="Nucleotide-diphospho-sugar transferases"/>
    <property type="match status" value="2"/>
</dbReference>
<dbReference type="InterPro" id="IPR001173">
    <property type="entry name" value="Glyco_trans_2-like"/>
</dbReference>
<sequence length="830" mass="93369">MAERMDPKLNVQDSLAQLWRDRINLPAQQAAKDAFDLKVELLRYQVSEGLSEIANLQDALGKSNERISELIALQRDTARTLSENETSGSIERPQSAETDRLEAQMSEVLAERDSFAAAITGYDADQAAARERIHRLEAQIVDTLVERDSLAASIASRDAELAAARQRIQMLETVLTSALRRPYWPVGEYVKRRLAMIVSGVLKPFSKRHYQRLRNSAKKRDPRRFLSNRDGTVGFAVPLQHPQDYQEQTRNIIARYFPPDFREPAPPLHILLGSGPLVRNQLKKGQRSRAVRQLGRPSFSIITPFFAHLDFFSHCAESVGNLLISGEIDFEWIIVNDDPSVPDRELLRRLPASIQSRTRVISDGKNHGITRALDRGIRSAGKMWAVLLDCDDLLEPNALAVLSESAIANPHCRYFTSLMSDIDESGKVLRKRMPGGDVEDLFEKGMIAGHLVAFRRDLYEELGGFDKRHSGVQDYDFALRVAAQEPITRIDNHLYRYRWHAKTQSISRLDRQARLADAVRTTFLRETLELSIPPSGRSPLPEAPSVFCVIRTQGHRMELLAAAIASVQNQAFPVTPCIVVHGDDEAVQFVRRHLPQTGFGAGSVQSPIVLHAPRTDLKRGYPCNVALEYLRAHADQFDLLCFLDDDDHILPSFAERLVLSMRLRGSDIAYGLSNALPKSGEPFPQHKLMPWVSILAANFIAFNSFIARVDAVLESGAAFRTDMHYLEDHHFLVQLIGAGLRASPLPEVVAEYRLLGDGNSDDKKHMEHFEFCRSAVNSLAASVAKGLRPEFFWDDVLCFPSEDRDAFGEWEIVHLRKACSLINPRGAFRD</sequence>
<feature type="compositionally biased region" description="Polar residues" evidence="1">
    <location>
        <begin position="79"/>
        <end position="89"/>
    </location>
</feature>
<dbReference type="InterPro" id="IPR029044">
    <property type="entry name" value="Nucleotide-diphossugar_trans"/>
</dbReference>
<proteinExistence type="predicted"/>